<feature type="transmembrane region" description="Helical" evidence="1">
    <location>
        <begin position="25"/>
        <end position="45"/>
    </location>
</feature>
<dbReference type="AlphaFoldDB" id="A0A7G5FDU2"/>
<accession>A0A7G5FDU2</accession>
<reference evidence="2 3" key="1">
    <citation type="submission" date="2020-07" db="EMBL/GenBank/DDBJ databases">
        <title>non toxigenic Corynebacterium sp. nov from a clinical source.</title>
        <authorList>
            <person name="Bernier A.-M."/>
            <person name="Bernard K."/>
        </authorList>
    </citation>
    <scope>NUCLEOTIDE SEQUENCE [LARGE SCALE GENOMIC DNA]</scope>
    <source>
        <strain evidence="3">NML 93-0612</strain>
    </source>
</reference>
<feature type="transmembrane region" description="Helical" evidence="1">
    <location>
        <begin position="57"/>
        <end position="74"/>
    </location>
</feature>
<keyword evidence="1" id="KW-1133">Transmembrane helix</keyword>
<organism evidence="2 3">
    <name type="scientific">Corynebacterium hindlerae</name>
    <dbReference type="NCBI Taxonomy" id="699041"/>
    <lineage>
        <taxon>Bacteria</taxon>
        <taxon>Bacillati</taxon>
        <taxon>Actinomycetota</taxon>
        <taxon>Actinomycetes</taxon>
        <taxon>Mycobacteriales</taxon>
        <taxon>Corynebacteriaceae</taxon>
        <taxon>Corynebacterium</taxon>
    </lineage>
</organism>
<keyword evidence="3" id="KW-1185">Reference proteome</keyword>
<dbReference type="Proteomes" id="UP000515570">
    <property type="component" value="Chromosome"/>
</dbReference>
<keyword evidence="1" id="KW-0812">Transmembrane</keyword>
<protein>
    <submittedName>
        <fullName evidence="2">DUF4233 domain-containing protein</fullName>
    </submittedName>
</protein>
<keyword evidence="1" id="KW-0472">Membrane</keyword>
<feature type="transmembrane region" description="Helical" evidence="1">
    <location>
        <begin position="86"/>
        <end position="118"/>
    </location>
</feature>
<evidence type="ECO:0000313" key="3">
    <source>
        <dbReference type="Proteomes" id="UP000515570"/>
    </source>
</evidence>
<sequence>MTQQYGPLGPGHAPVKDPMKGLRGVMAGTLVMEAISIWLVLTVILRVDNGEHWTTLNWVYVTIVGALMFVWAFMQKLPIALPVNLVLQVLAVVGFFVHPSMGIMGLIFVGVWAYILVLRKNLIERMQRGLLTTQHD</sequence>
<evidence type="ECO:0000313" key="2">
    <source>
        <dbReference type="EMBL" id="QMV84783.1"/>
    </source>
</evidence>
<name>A0A7G5FDU2_9CORY</name>
<dbReference type="EMBL" id="CP059833">
    <property type="protein sequence ID" value="QMV84783.1"/>
    <property type="molecule type" value="Genomic_DNA"/>
</dbReference>
<dbReference type="Pfam" id="PF14017">
    <property type="entry name" value="DUF4233"/>
    <property type="match status" value="1"/>
</dbReference>
<gene>
    <name evidence="2" type="ORF">HW450_10635</name>
</gene>
<dbReference type="RefSeq" id="WP_182385590.1">
    <property type="nucleotide sequence ID" value="NZ_CP059833.1"/>
</dbReference>
<evidence type="ECO:0000256" key="1">
    <source>
        <dbReference type="SAM" id="Phobius"/>
    </source>
</evidence>
<dbReference type="InterPro" id="IPR025327">
    <property type="entry name" value="DUF4233"/>
</dbReference>
<proteinExistence type="predicted"/>